<dbReference type="PANTHER" id="PTHR43318:SF1">
    <property type="entry name" value="POLYSACCHARIDE BIOSYNTHESIS PROTEIN EPSC-RELATED"/>
    <property type="match status" value="1"/>
</dbReference>
<gene>
    <name evidence="3" type="ORF">GCM10023314_07380</name>
</gene>
<dbReference type="InterPro" id="IPR036291">
    <property type="entry name" value="NAD(P)-bd_dom_sf"/>
</dbReference>
<organism evidence="3 4">
    <name type="scientific">Algibacter agarivorans</name>
    <dbReference type="NCBI Taxonomy" id="1109741"/>
    <lineage>
        <taxon>Bacteria</taxon>
        <taxon>Pseudomonadati</taxon>
        <taxon>Bacteroidota</taxon>
        <taxon>Flavobacteriia</taxon>
        <taxon>Flavobacteriales</taxon>
        <taxon>Flavobacteriaceae</taxon>
        <taxon>Algibacter</taxon>
    </lineage>
</organism>
<sequence>MNKSTSNHIDQLLLDSDIFSTKRKLKDYSHNFDYSDETILITGAAGSIGSELSKQLVHSNFKKIILVDVAESPLYHLIKELEFEDTKHVDFKILNITDEESITYLFKTYKPTLIFHTAAYKHVPLMEQNAYEAVKLNILGTKLLADLSIEHGAKKFIFISTDKAVNPISVMGMSKRIAENHLNYLNTKSDTLFLTTRFGNILGSNGSVVPLFKKQIESGQSITITDKSISRYFICKRKACHLILKIATFSNPKSHVFTFNMGEPIKIIHLAKRLLSFYQNDKDHVKIHFIGLRSGEKLHEDIVSSNESLTPTEHQDILLVKQKNYPELRKIDFIELLNVTPFMSNPEIKSILKNHL</sequence>
<dbReference type="SUPFAM" id="SSF51735">
    <property type="entry name" value="NAD(P)-binding Rossmann-fold domains"/>
    <property type="match status" value="1"/>
</dbReference>
<dbReference type="CDD" id="cd05237">
    <property type="entry name" value="UDP_invert_4-6DH_SDR_e"/>
    <property type="match status" value="1"/>
</dbReference>
<proteinExistence type="inferred from homology"/>
<name>A0ABP9GFY8_9FLAO</name>
<accession>A0ABP9GFY8</accession>
<protein>
    <recommendedName>
        <fullName evidence="2">Polysaccharide biosynthesis protein CapD-like domain-containing protein</fullName>
    </recommendedName>
</protein>
<dbReference type="Pfam" id="PF02719">
    <property type="entry name" value="Polysacc_synt_2"/>
    <property type="match status" value="1"/>
</dbReference>
<dbReference type="Gene3D" id="3.40.50.720">
    <property type="entry name" value="NAD(P)-binding Rossmann-like Domain"/>
    <property type="match status" value="1"/>
</dbReference>
<dbReference type="Proteomes" id="UP001501302">
    <property type="component" value="Unassembled WGS sequence"/>
</dbReference>
<dbReference type="PANTHER" id="PTHR43318">
    <property type="entry name" value="UDP-N-ACETYLGLUCOSAMINE 4,6-DEHYDRATASE"/>
    <property type="match status" value="1"/>
</dbReference>
<evidence type="ECO:0000313" key="4">
    <source>
        <dbReference type="Proteomes" id="UP001501302"/>
    </source>
</evidence>
<keyword evidence="4" id="KW-1185">Reference proteome</keyword>
<reference evidence="4" key="1">
    <citation type="journal article" date="2019" name="Int. J. Syst. Evol. Microbiol.">
        <title>The Global Catalogue of Microorganisms (GCM) 10K type strain sequencing project: providing services to taxonomists for standard genome sequencing and annotation.</title>
        <authorList>
            <consortium name="The Broad Institute Genomics Platform"/>
            <consortium name="The Broad Institute Genome Sequencing Center for Infectious Disease"/>
            <person name="Wu L."/>
            <person name="Ma J."/>
        </authorList>
    </citation>
    <scope>NUCLEOTIDE SEQUENCE [LARGE SCALE GENOMIC DNA]</scope>
    <source>
        <strain evidence="4">JCM 18285</strain>
    </source>
</reference>
<evidence type="ECO:0000259" key="2">
    <source>
        <dbReference type="Pfam" id="PF02719"/>
    </source>
</evidence>
<evidence type="ECO:0000256" key="1">
    <source>
        <dbReference type="ARBA" id="ARBA00007430"/>
    </source>
</evidence>
<dbReference type="InterPro" id="IPR051203">
    <property type="entry name" value="Polysaccharide_Synthase-Rel"/>
</dbReference>
<evidence type="ECO:0000313" key="3">
    <source>
        <dbReference type="EMBL" id="GAA4937439.1"/>
    </source>
</evidence>
<dbReference type="EMBL" id="BAABJJ010000010">
    <property type="protein sequence ID" value="GAA4937439.1"/>
    <property type="molecule type" value="Genomic_DNA"/>
</dbReference>
<dbReference type="RefSeq" id="WP_345190252.1">
    <property type="nucleotide sequence ID" value="NZ_BAABJJ010000010.1"/>
</dbReference>
<comment type="caution">
    <text evidence="3">The sequence shown here is derived from an EMBL/GenBank/DDBJ whole genome shotgun (WGS) entry which is preliminary data.</text>
</comment>
<feature type="domain" description="Polysaccharide biosynthesis protein CapD-like" evidence="2">
    <location>
        <begin position="39"/>
        <end position="321"/>
    </location>
</feature>
<comment type="similarity">
    <text evidence="1">Belongs to the polysaccharide synthase family.</text>
</comment>
<dbReference type="InterPro" id="IPR003869">
    <property type="entry name" value="Polysac_CapD-like"/>
</dbReference>